<feature type="compositionally biased region" description="Polar residues" evidence="1">
    <location>
        <begin position="226"/>
        <end position="235"/>
    </location>
</feature>
<feature type="region of interest" description="Disordered" evidence="1">
    <location>
        <begin position="220"/>
        <end position="263"/>
    </location>
</feature>
<dbReference type="PROSITE" id="PS50222">
    <property type="entry name" value="EF_HAND_2"/>
    <property type="match status" value="1"/>
</dbReference>
<reference evidence="3" key="1">
    <citation type="journal article" date="2020" name="Nature">
        <title>Giant virus diversity and host interactions through global metagenomics.</title>
        <authorList>
            <person name="Schulz F."/>
            <person name="Roux S."/>
            <person name="Paez-Espino D."/>
            <person name="Jungbluth S."/>
            <person name="Walsh D.A."/>
            <person name="Denef V.J."/>
            <person name="McMahon K.D."/>
            <person name="Konstantinidis K.T."/>
            <person name="Eloe-Fadrosh E.A."/>
            <person name="Kyrpides N.C."/>
            <person name="Woyke T."/>
        </authorList>
    </citation>
    <scope>NUCLEOTIDE SEQUENCE</scope>
    <source>
        <strain evidence="3">GVMAG-M-3300023174-111</strain>
    </source>
</reference>
<feature type="domain" description="EF-hand" evidence="2">
    <location>
        <begin position="21"/>
        <end position="56"/>
    </location>
</feature>
<evidence type="ECO:0000259" key="2">
    <source>
        <dbReference type="PROSITE" id="PS50222"/>
    </source>
</evidence>
<dbReference type="PROSITE" id="PS00018">
    <property type="entry name" value="EF_HAND_1"/>
    <property type="match status" value="1"/>
</dbReference>
<dbReference type="AlphaFoldDB" id="A0A6C0D3T5"/>
<name>A0A6C0D3T5_9ZZZZ</name>
<dbReference type="EMBL" id="MN739531">
    <property type="protein sequence ID" value="QHT11177.1"/>
    <property type="molecule type" value="Genomic_DNA"/>
</dbReference>
<accession>A0A6C0D3T5</accession>
<organism evidence="3">
    <name type="scientific">viral metagenome</name>
    <dbReference type="NCBI Taxonomy" id="1070528"/>
    <lineage>
        <taxon>unclassified sequences</taxon>
        <taxon>metagenomes</taxon>
        <taxon>organismal metagenomes</taxon>
    </lineage>
</organism>
<dbReference type="InterPro" id="IPR018247">
    <property type="entry name" value="EF_Hand_1_Ca_BS"/>
</dbReference>
<dbReference type="SMART" id="SM00054">
    <property type="entry name" value="EFh"/>
    <property type="match status" value="1"/>
</dbReference>
<dbReference type="GO" id="GO:0005509">
    <property type="term" value="F:calcium ion binding"/>
    <property type="evidence" value="ECO:0007669"/>
    <property type="project" value="InterPro"/>
</dbReference>
<evidence type="ECO:0000313" key="3">
    <source>
        <dbReference type="EMBL" id="QHT11177.1"/>
    </source>
</evidence>
<proteinExistence type="predicted"/>
<dbReference type="InterPro" id="IPR002048">
    <property type="entry name" value="EF_hand_dom"/>
</dbReference>
<feature type="compositionally biased region" description="Basic and acidic residues" evidence="1">
    <location>
        <begin position="236"/>
        <end position="263"/>
    </location>
</feature>
<dbReference type="SUPFAM" id="SSF47473">
    <property type="entry name" value="EF-hand"/>
    <property type="match status" value="1"/>
</dbReference>
<dbReference type="InterPro" id="IPR011992">
    <property type="entry name" value="EF-hand-dom_pair"/>
</dbReference>
<evidence type="ECO:0000256" key="1">
    <source>
        <dbReference type="SAM" id="MobiDB-lite"/>
    </source>
</evidence>
<sequence>MSYENRFLQQIFIMRDSLNNVHFEMLENIFNIYDYDGDGMLNEEEYISFISDIMYISVLMKRMKDSEYTMTNVNKIARWSRSNFKSNLFREPVQVVSHDLFLEEILYGLTENLQIPLYGEGFSLVPELIQYFNYYVDVAKRRGWPTEFMQEQENPLMQEQENKLMQENQLMQENLYHNGLTEPVLENTIQTIFQLPICITNRNHFYEYMKSVTPKVPTIVEEPQKPQLTPQQQMHEYQERRRQKYKEEKEAKEREEREKEEEKQRILENRRIEQERTNAILREQQIRIEAEQREQENITASIEDHHLRMEAEQALIYIDPADHSRMRELEQTIQQLERVQRALRDLTRQQGYDLGIDQIDGEVFVKAIEHIGEIDFSREQDGFDPIEANVNVLDFLDEEPADRIAFKCGESYYIASRERIRNMINLENSENALFYGCVCELQGDWTLIETWALLEPTVIPNPVYYNIQQLGLPIRYVYLDDIKQVLESSYRFFSVERPEDFRIIPSFASDNILNHGIGSSSGSHCQDGQADGVYRIKSFEPKII</sequence>
<protein>
    <recommendedName>
        <fullName evidence="2">EF-hand domain-containing protein</fullName>
    </recommendedName>
</protein>